<feature type="transmembrane region" description="Helical" evidence="1">
    <location>
        <begin position="40"/>
        <end position="60"/>
    </location>
</feature>
<evidence type="ECO:0000313" key="2">
    <source>
        <dbReference type="EMBL" id="GFN83748.1"/>
    </source>
</evidence>
<proteinExistence type="predicted"/>
<dbReference type="Proteomes" id="UP000735302">
    <property type="component" value="Unassembled WGS sequence"/>
</dbReference>
<keyword evidence="1" id="KW-0472">Membrane</keyword>
<comment type="caution">
    <text evidence="2">The sequence shown here is derived from an EMBL/GenBank/DDBJ whole genome shotgun (WGS) entry which is preliminary data.</text>
</comment>
<keyword evidence="1" id="KW-0812">Transmembrane</keyword>
<dbReference type="AlphaFoldDB" id="A0AAV3YNQ3"/>
<keyword evidence="1" id="KW-1133">Transmembrane helix</keyword>
<keyword evidence="3" id="KW-1185">Reference proteome</keyword>
<organism evidence="2 3">
    <name type="scientific">Plakobranchus ocellatus</name>
    <dbReference type="NCBI Taxonomy" id="259542"/>
    <lineage>
        <taxon>Eukaryota</taxon>
        <taxon>Metazoa</taxon>
        <taxon>Spiralia</taxon>
        <taxon>Lophotrochozoa</taxon>
        <taxon>Mollusca</taxon>
        <taxon>Gastropoda</taxon>
        <taxon>Heterobranchia</taxon>
        <taxon>Euthyneura</taxon>
        <taxon>Panpulmonata</taxon>
        <taxon>Sacoglossa</taxon>
        <taxon>Placobranchoidea</taxon>
        <taxon>Plakobranchidae</taxon>
        <taxon>Plakobranchus</taxon>
    </lineage>
</organism>
<dbReference type="EMBL" id="BLXT01001211">
    <property type="protein sequence ID" value="GFN83748.1"/>
    <property type="molecule type" value="Genomic_DNA"/>
</dbReference>
<accession>A0AAV3YNQ3</accession>
<evidence type="ECO:0000256" key="1">
    <source>
        <dbReference type="SAM" id="Phobius"/>
    </source>
</evidence>
<protein>
    <submittedName>
        <fullName evidence="2">Innexin</fullName>
    </submittedName>
</protein>
<sequence length="88" mass="9832">MVLGKGSWCLSISHRLVVLYLKVVLTDPVCRHRCPYDNMALFDILVCLYAVSAAAIFNAAPKLAASSYLPFWALDRTCFLTGTYQPYP</sequence>
<reference evidence="2 3" key="1">
    <citation type="journal article" date="2021" name="Elife">
        <title>Chloroplast acquisition without the gene transfer in kleptoplastic sea slugs, Plakobranchus ocellatus.</title>
        <authorList>
            <person name="Maeda T."/>
            <person name="Takahashi S."/>
            <person name="Yoshida T."/>
            <person name="Shimamura S."/>
            <person name="Takaki Y."/>
            <person name="Nagai Y."/>
            <person name="Toyoda A."/>
            <person name="Suzuki Y."/>
            <person name="Arimoto A."/>
            <person name="Ishii H."/>
            <person name="Satoh N."/>
            <person name="Nishiyama T."/>
            <person name="Hasebe M."/>
            <person name="Maruyama T."/>
            <person name="Minagawa J."/>
            <person name="Obokata J."/>
            <person name="Shigenobu S."/>
        </authorList>
    </citation>
    <scope>NUCLEOTIDE SEQUENCE [LARGE SCALE GENOMIC DNA]</scope>
</reference>
<name>A0AAV3YNQ3_9GAST</name>
<gene>
    <name evidence="2" type="ORF">PoB_001025400</name>
</gene>
<evidence type="ECO:0000313" key="3">
    <source>
        <dbReference type="Proteomes" id="UP000735302"/>
    </source>
</evidence>